<dbReference type="InterPro" id="IPR014729">
    <property type="entry name" value="Rossmann-like_a/b/a_fold"/>
</dbReference>
<gene>
    <name evidence="3" type="ORF">ACFPN9_20045</name>
</gene>
<feature type="domain" description="Phosphoadenosine phosphosulphate reductase" evidence="2">
    <location>
        <begin position="134"/>
        <end position="239"/>
    </location>
</feature>
<dbReference type="Proteomes" id="UP001596060">
    <property type="component" value="Unassembled WGS sequence"/>
</dbReference>
<keyword evidence="4" id="KW-1185">Reference proteome</keyword>
<accession>A0ABW0P620</accession>
<organism evidence="3 4">
    <name type="scientific">Bosea massiliensis</name>
    <dbReference type="NCBI Taxonomy" id="151419"/>
    <lineage>
        <taxon>Bacteria</taxon>
        <taxon>Pseudomonadati</taxon>
        <taxon>Pseudomonadota</taxon>
        <taxon>Alphaproteobacteria</taxon>
        <taxon>Hyphomicrobiales</taxon>
        <taxon>Boseaceae</taxon>
        <taxon>Bosea</taxon>
    </lineage>
</organism>
<dbReference type="InterPro" id="IPR050128">
    <property type="entry name" value="Sulfate_adenylyltrnsfr_sub2"/>
</dbReference>
<dbReference type="EMBL" id="JBHSLU010000063">
    <property type="protein sequence ID" value="MFC5507537.1"/>
    <property type="molecule type" value="Genomic_DNA"/>
</dbReference>
<dbReference type="PANTHER" id="PTHR43196:SF2">
    <property type="entry name" value="PHOSPHOADENOSINE PHOSPHOSULFATE REDUCTASE"/>
    <property type="match status" value="1"/>
</dbReference>
<protein>
    <submittedName>
        <fullName evidence="3">Phosphoadenosine phosphosulfate reductase family protein</fullName>
    </submittedName>
</protein>
<evidence type="ECO:0000259" key="2">
    <source>
        <dbReference type="Pfam" id="PF01507"/>
    </source>
</evidence>
<proteinExistence type="predicted"/>
<dbReference type="SUPFAM" id="SSF52402">
    <property type="entry name" value="Adenine nucleotide alpha hydrolases-like"/>
    <property type="match status" value="1"/>
</dbReference>
<dbReference type="PANTHER" id="PTHR43196">
    <property type="entry name" value="SULFATE ADENYLYLTRANSFERASE SUBUNIT 2"/>
    <property type="match status" value="1"/>
</dbReference>
<name>A0ABW0P620_9HYPH</name>
<dbReference type="RefSeq" id="WP_377817471.1">
    <property type="nucleotide sequence ID" value="NZ_JBHSLU010000063.1"/>
</dbReference>
<evidence type="ECO:0000256" key="1">
    <source>
        <dbReference type="SAM" id="MobiDB-lite"/>
    </source>
</evidence>
<comment type="caution">
    <text evidence="3">The sequence shown here is derived from an EMBL/GenBank/DDBJ whole genome shotgun (WGS) entry which is preliminary data.</text>
</comment>
<evidence type="ECO:0000313" key="4">
    <source>
        <dbReference type="Proteomes" id="UP001596060"/>
    </source>
</evidence>
<evidence type="ECO:0000313" key="3">
    <source>
        <dbReference type="EMBL" id="MFC5507537.1"/>
    </source>
</evidence>
<sequence>MAETIPSFADYDHIIVAMSTGKDSLACHLKLIEDGADPAKIEWWHHDVDGQEGSSLMDWPITRDYGAKLADAFGIPLYFSWKEGGFEREMCRDGAPTARNHFETPSGLKSAGGNSHKTGTRRKFPQCSADLSVRWCSAYLKIDVASTAINNQERFLGKRTLFVTGERAQESAARARYKTFEPHRTDLRHSPRRYRHVDHWRPIHAWSEEQVWDIIRRHGVNPHPAYHAGFGRVSCMNCIFMSHNQAATIQAHAPDRIGKLANYEKEFGCTIHRTLGVLERAAKGTPYEAATSEAMKRCLGEEYDLPILVDPKNWIIPAGAFGESCGPT</sequence>
<feature type="region of interest" description="Disordered" evidence="1">
    <location>
        <begin position="99"/>
        <end position="122"/>
    </location>
</feature>
<dbReference type="InterPro" id="IPR002500">
    <property type="entry name" value="PAPS_reduct_dom"/>
</dbReference>
<reference evidence="4" key="1">
    <citation type="journal article" date="2019" name="Int. J. Syst. Evol. Microbiol.">
        <title>The Global Catalogue of Microorganisms (GCM) 10K type strain sequencing project: providing services to taxonomists for standard genome sequencing and annotation.</title>
        <authorList>
            <consortium name="The Broad Institute Genomics Platform"/>
            <consortium name="The Broad Institute Genome Sequencing Center for Infectious Disease"/>
            <person name="Wu L."/>
            <person name="Ma J."/>
        </authorList>
    </citation>
    <scope>NUCLEOTIDE SEQUENCE [LARGE SCALE GENOMIC DNA]</scope>
    <source>
        <strain evidence="4">CCUG 43117</strain>
    </source>
</reference>
<dbReference type="Gene3D" id="3.40.50.620">
    <property type="entry name" value="HUPs"/>
    <property type="match status" value="1"/>
</dbReference>
<dbReference type="Pfam" id="PF01507">
    <property type="entry name" value="PAPS_reduct"/>
    <property type="match status" value="1"/>
</dbReference>